<dbReference type="GO" id="GO:0005634">
    <property type="term" value="C:nucleus"/>
    <property type="evidence" value="ECO:0007669"/>
    <property type="project" value="UniProtKB-SubCell"/>
</dbReference>
<dbReference type="AlphaFoldDB" id="A0A5J9UPK2"/>
<dbReference type="Gene3D" id="3.40.50.2300">
    <property type="match status" value="1"/>
</dbReference>
<dbReference type="FunFam" id="1.10.10.60:FF:000007">
    <property type="entry name" value="Two-component response regulator"/>
    <property type="match status" value="1"/>
</dbReference>
<comment type="caution">
    <text evidence="13">The sequence shown here is derived from an EMBL/GenBank/DDBJ whole genome shotgun (WGS) entry which is preliminary data.</text>
</comment>
<evidence type="ECO:0000256" key="2">
    <source>
        <dbReference type="ARBA" id="ARBA00022553"/>
    </source>
</evidence>
<dbReference type="InterPro" id="IPR001789">
    <property type="entry name" value="Sig_transdc_resp-reg_receiver"/>
</dbReference>
<sequence length="550" mass="60935">MDVDEFRAKLHVLAVDDDRVSLMLIEKQLRHCRYNVTTVMHAETALEMLRARRDADQFDLVITDVHMPGMDGFKFLELIGLEMDIPVIMLSANDTLETMMKGIKHGALNYLVKPVGLEQLKNLWIHVVAKHMDGPSNSINNYSDDGHHQPRSGDSEDENVANHTSMSSRKKKKEDGTREDKEAKRQRIQWSGQLHRLFVEVVHQLGIDKAVPKKIVEMMNVEGLTRDHVASHLQKYRLFLKKVSTGAYRRCNPFTDETVWSEGNSINTHGLGTFGHNLEHGIYHSSISFAGSSNSSDRFARMNSAAAIGTHSMLPTHSVQLMNQRNLSIPLKDMGSVGYGTPSNSSANIRNGSPLLAASMEATNYPYRSYASLCMSDPYPSDGNRRRINRLSRLAASSGQNSEFQNQTAALTRTTTQMAGITEQMAPFNIGSNTNSIVMTNYNSVPGDASSVISDLPSIQMYRDVMESQIVSGGDGSGSLLGHQAAADQLNYNNESLIGTSSGQNGHSDDLDDFFSDCLNQDVFKNGDAFMDGDCEFAPFFLTFLFDKGN</sequence>
<name>A0A5J9UPK2_9POAL</name>
<evidence type="ECO:0000256" key="4">
    <source>
        <dbReference type="ARBA" id="ARBA00023015"/>
    </source>
</evidence>
<keyword evidence="2 9" id="KW-0597">Phosphoprotein</keyword>
<feature type="compositionally biased region" description="Basic and acidic residues" evidence="10">
    <location>
        <begin position="173"/>
        <end position="185"/>
    </location>
</feature>
<dbReference type="OrthoDB" id="623710at2759"/>
<dbReference type="Pfam" id="PF00072">
    <property type="entry name" value="Response_reg"/>
    <property type="match status" value="1"/>
</dbReference>
<feature type="domain" description="Response regulatory" evidence="11">
    <location>
        <begin position="11"/>
        <end position="128"/>
    </location>
</feature>
<feature type="compositionally biased region" description="Basic and acidic residues" evidence="10">
    <location>
        <begin position="144"/>
        <end position="154"/>
    </location>
</feature>
<feature type="domain" description="HTH myb-type" evidence="12">
    <location>
        <begin position="182"/>
        <end position="241"/>
    </location>
</feature>
<feature type="modified residue" description="4-aspartylphosphate" evidence="9">
    <location>
        <position position="64"/>
    </location>
</feature>
<feature type="region of interest" description="Disordered" evidence="10">
    <location>
        <begin position="136"/>
        <end position="186"/>
    </location>
</feature>
<evidence type="ECO:0000256" key="10">
    <source>
        <dbReference type="SAM" id="MobiDB-lite"/>
    </source>
</evidence>
<dbReference type="Proteomes" id="UP000324897">
    <property type="component" value="Chromosome 2"/>
</dbReference>
<evidence type="ECO:0000259" key="11">
    <source>
        <dbReference type="PROSITE" id="PS50110"/>
    </source>
</evidence>
<organism evidence="13 14">
    <name type="scientific">Eragrostis curvula</name>
    <name type="common">weeping love grass</name>
    <dbReference type="NCBI Taxonomy" id="38414"/>
    <lineage>
        <taxon>Eukaryota</taxon>
        <taxon>Viridiplantae</taxon>
        <taxon>Streptophyta</taxon>
        <taxon>Embryophyta</taxon>
        <taxon>Tracheophyta</taxon>
        <taxon>Spermatophyta</taxon>
        <taxon>Magnoliopsida</taxon>
        <taxon>Liliopsida</taxon>
        <taxon>Poales</taxon>
        <taxon>Poaceae</taxon>
        <taxon>PACMAD clade</taxon>
        <taxon>Chloridoideae</taxon>
        <taxon>Eragrostideae</taxon>
        <taxon>Eragrostidinae</taxon>
        <taxon>Eragrostis</taxon>
    </lineage>
</organism>
<proteinExistence type="predicted"/>
<accession>A0A5J9UPK2</accession>
<protein>
    <recommendedName>
        <fullName evidence="15">Two-component response regulator</fullName>
    </recommendedName>
</protein>
<dbReference type="SUPFAM" id="SSF46689">
    <property type="entry name" value="Homeodomain-like"/>
    <property type="match status" value="1"/>
</dbReference>
<dbReference type="GO" id="GO:0009736">
    <property type="term" value="P:cytokinin-activated signaling pathway"/>
    <property type="evidence" value="ECO:0007669"/>
    <property type="project" value="InterPro"/>
</dbReference>
<dbReference type="PROSITE" id="PS51294">
    <property type="entry name" value="HTH_MYB"/>
    <property type="match status" value="1"/>
</dbReference>
<evidence type="ECO:0000256" key="3">
    <source>
        <dbReference type="ARBA" id="ARBA00023012"/>
    </source>
</evidence>
<feature type="non-terminal residue" evidence="13">
    <location>
        <position position="1"/>
    </location>
</feature>
<evidence type="ECO:0000256" key="7">
    <source>
        <dbReference type="ARBA" id="ARBA00023163"/>
    </source>
</evidence>
<dbReference type="PROSITE" id="PS50110">
    <property type="entry name" value="RESPONSE_REGULATORY"/>
    <property type="match status" value="1"/>
</dbReference>
<evidence type="ECO:0008006" key="15">
    <source>
        <dbReference type="Google" id="ProtNLM"/>
    </source>
</evidence>
<evidence type="ECO:0000256" key="8">
    <source>
        <dbReference type="ARBA" id="ARBA00023242"/>
    </source>
</evidence>
<reference evidence="13 14" key="1">
    <citation type="journal article" date="2019" name="Sci. Rep.">
        <title>A high-quality genome of Eragrostis curvula grass provides insights into Poaceae evolution and supports new strategies to enhance forage quality.</title>
        <authorList>
            <person name="Carballo J."/>
            <person name="Santos B.A.C.M."/>
            <person name="Zappacosta D."/>
            <person name="Garbus I."/>
            <person name="Selva J.P."/>
            <person name="Gallo C.A."/>
            <person name="Diaz A."/>
            <person name="Albertini E."/>
            <person name="Caccamo M."/>
            <person name="Echenique V."/>
        </authorList>
    </citation>
    <scope>NUCLEOTIDE SEQUENCE [LARGE SCALE GENOMIC DNA]</scope>
    <source>
        <strain evidence="14">cv. Victoria</strain>
        <tissue evidence="13">Leaf</tissue>
    </source>
</reference>
<comment type="subcellular location">
    <subcellularLocation>
        <location evidence="1">Nucleus</location>
    </subcellularLocation>
</comment>
<dbReference type="InterPro" id="IPR011006">
    <property type="entry name" value="CheY-like_superfamily"/>
</dbReference>
<dbReference type="InterPro" id="IPR006447">
    <property type="entry name" value="Myb_dom_plants"/>
</dbReference>
<dbReference type="GO" id="GO:0000160">
    <property type="term" value="P:phosphorelay signal transduction system"/>
    <property type="evidence" value="ECO:0007669"/>
    <property type="project" value="UniProtKB-KW"/>
</dbReference>
<evidence type="ECO:0000256" key="1">
    <source>
        <dbReference type="ARBA" id="ARBA00004123"/>
    </source>
</evidence>
<evidence type="ECO:0000313" key="14">
    <source>
        <dbReference type="Proteomes" id="UP000324897"/>
    </source>
</evidence>
<dbReference type="PANTHER" id="PTHR43874">
    <property type="entry name" value="TWO-COMPONENT RESPONSE REGULATOR"/>
    <property type="match status" value="1"/>
</dbReference>
<dbReference type="CDD" id="cd17584">
    <property type="entry name" value="REC_typeB_ARR-like"/>
    <property type="match status" value="1"/>
</dbReference>
<dbReference type="GO" id="GO:0003677">
    <property type="term" value="F:DNA binding"/>
    <property type="evidence" value="ECO:0007669"/>
    <property type="project" value="UniProtKB-KW"/>
</dbReference>
<dbReference type="InterPro" id="IPR001005">
    <property type="entry name" value="SANT/Myb"/>
</dbReference>
<dbReference type="PANTHER" id="PTHR43874:SF116">
    <property type="entry name" value="RESPONSE REGULATORY DOMAIN-CONTAINING PROTEIN"/>
    <property type="match status" value="1"/>
</dbReference>
<keyword evidence="14" id="KW-1185">Reference proteome</keyword>
<keyword evidence="6" id="KW-0010">Activator</keyword>
<keyword evidence="5" id="KW-0238">DNA-binding</keyword>
<evidence type="ECO:0000259" key="12">
    <source>
        <dbReference type="PROSITE" id="PS51294"/>
    </source>
</evidence>
<dbReference type="SUPFAM" id="SSF52172">
    <property type="entry name" value="CheY-like"/>
    <property type="match status" value="1"/>
</dbReference>
<dbReference type="Pfam" id="PF00249">
    <property type="entry name" value="Myb_DNA-binding"/>
    <property type="match status" value="1"/>
</dbReference>
<evidence type="ECO:0000256" key="6">
    <source>
        <dbReference type="ARBA" id="ARBA00023159"/>
    </source>
</evidence>
<dbReference type="SMART" id="SM00448">
    <property type="entry name" value="REC"/>
    <property type="match status" value="1"/>
</dbReference>
<gene>
    <name evidence="13" type="ORF">EJB05_27995</name>
</gene>
<dbReference type="EMBL" id="RWGY01000013">
    <property type="protein sequence ID" value="TVU25496.1"/>
    <property type="molecule type" value="Genomic_DNA"/>
</dbReference>
<evidence type="ECO:0000313" key="13">
    <source>
        <dbReference type="EMBL" id="TVU25496.1"/>
    </source>
</evidence>
<evidence type="ECO:0000256" key="9">
    <source>
        <dbReference type="PROSITE-ProRule" id="PRU00169"/>
    </source>
</evidence>
<dbReference type="InterPro" id="IPR009057">
    <property type="entry name" value="Homeodomain-like_sf"/>
</dbReference>
<keyword evidence="4" id="KW-0805">Transcription regulation</keyword>
<keyword evidence="7" id="KW-0804">Transcription</keyword>
<dbReference type="Gramene" id="TVU25496">
    <property type="protein sequence ID" value="TVU25496"/>
    <property type="gene ID" value="EJB05_27995"/>
</dbReference>
<dbReference type="NCBIfam" id="TIGR01557">
    <property type="entry name" value="myb_SHAQKYF"/>
    <property type="match status" value="1"/>
</dbReference>
<dbReference type="InterPro" id="IPR017930">
    <property type="entry name" value="Myb_dom"/>
</dbReference>
<dbReference type="Gene3D" id="1.10.10.60">
    <property type="entry name" value="Homeodomain-like"/>
    <property type="match status" value="1"/>
</dbReference>
<dbReference type="InterPro" id="IPR045279">
    <property type="entry name" value="ARR-like"/>
</dbReference>
<keyword evidence="8" id="KW-0539">Nucleus</keyword>
<keyword evidence="3" id="KW-0902">Two-component regulatory system</keyword>
<evidence type="ECO:0000256" key="5">
    <source>
        <dbReference type="ARBA" id="ARBA00023125"/>
    </source>
</evidence>